<dbReference type="EMBL" id="JALBUR010000003">
    <property type="protein sequence ID" value="MDX8418950.1"/>
    <property type="molecule type" value="Genomic_DNA"/>
</dbReference>
<dbReference type="Proteomes" id="UP001286174">
    <property type="component" value="Unassembled WGS sequence"/>
</dbReference>
<accession>A0AB35U6U5</accession>
<sequence>MDSIVPLVIMIIAVAAIAFAAVNSSKKADDAGRSRRSFRSSSVQLSPDQRARINVFLRRYFQQRPALKVSDSFTLRLHGSRYQSLTSLDVYRDGSYLADFDSFASRYPDTCEQMIRTLLQMARGQEAVRDDVVDVEATEHMDTPAEEKKGPEKQPDQNPKQEKNVQYFIDEINRLNQDIPDREISDSLYETCALLKQIQQLQKKFPDSASKLEKLYAYYLPILLKILNQYDTLQSVTSDPNFAPTRQKLTKTIALINQAMKTIISSMTDQDFINLSADISTLEAVLQKDGLAGDTGMEMPSGENEDSRKA</sequence>
<comment type="caution">
    <text evidence="2">The sequence shown here is derived from an EMBL/GenBank/DDBJ whole genome shotgun (WGS) entry which is preliminary data.</text>
</comment>
<evidence type="ECO:0000313" key="2">
    <source>
        <dbReference type="EMBL" id="MDX8418950.1"/>
    </source>
</evidence>
<dbReference type="AlphaFoldDB" id="A0AB35U6U5"/>
<organism evidence="2 3">
    <name type="scientific">Grylomicrobium aquisgranensis</name>
    <dbReference type="NCBI Taxonomy" id="2926318"/>
    <lineage>
        <taxon>Bacteria</taxon>
        <taxon>Bacillati</taxon>
        <taxon>Bacillota</taxon>
        <taxon>Erysipelotrichia</taxon>
        <taxon>Erysipelotrichales</taxon>
        <taxon>Erysipelotrichaceae</taxon>
        <taxon>Grylomicrobium</taxon>
    </lineage>
</organism>
<reference evidence="2 3" key="1">
    <citation type="submission" date="2022-03" db="EMBL/GenBank/DDBJ databases">
        <title>Novel taxa within the pig intestine.</title>
        <authorList>
            <person name="Wylensek D."/>
            <person name="Bishof K."/>
            <person name="Afrizal A."/>
            <person name="Clavel T."/>
        </authorList>
    </citation>
    <scope>NUCLEOTIDE SEQUENCE [LARGE SCALE GENOMIC DNA]</scope>
    <source>
        <strain evidence="2 3">CLA-KB-P133</strain>
    </source>
</reference>
<evidence type="ECO:0000313" key="3">
    <source>
        <dbReference type="Proteomes" id="UP001286174"/>
    </source>
</evidence>
<feature type="region of interest" description="Disordered" evidence="1">
    <location>
        <begin position="140"/>
        <end position="161"/>
    </location>
</feature>
<dbReference type="RefSeq" id="WP_370595521.1">
    <property type="nucleotide sequence ID" value="NZ_JALBUR010000003.1"/>
</dbReference>
<keyword evidence="3" id="KW-1185">Reference proteome</keyword>
<proteinExistence type="predicted"/>
<gene>
    <name evidence="2" type="ORF">MOZ60_02450</name>
</gene>
<protein>
    <recommendedName>
        <fullName evidence="4">5-bromo-4-chloroindolyl phosphate hydrolysis protein</fullName>
    </recommendedName>
</protein>
<evidence type="ECO:0008006" key="4">
    <source>
        <dbReference type="Google" id="ProtNLM"/>
    </source>
</evidence>
<evidence type="ECO:0000256" key="1">
    <source>
        <dbReference type="SAM" id="MobiDB-lite"/>
    </source>
</evidence>
<name>A0AB35U6U5_9FIRM</name>